<evidence type="ECO:0000313" key="2">
    <source>
        <dbReference type="Proteomes" id="UP000659654"/>
    </source>
</evidence>
<dbReference type="Proteomes" id="UP000582659">
    <property type="component" value="Unassembled WGS sequence"/>
</dbReference>
<dbReference type="AlphaFoldDB" id="A0A7I8XDH1"/>
<dbReference type="EMBL" id="CAJFDI010000004">
    <property type="protein sequence ID" value="CAD5225108.1"/>
    <property type="molecule type" value="Genomic_DNA"/>
</dbReference>
<protein>
    <submittedName>
        <fullName evidence="1">(pine wood nematode) hypothetical protein</fullName>
    </submittedName>
</protein>
<gene>
    <name evidence="1" type="ORF">BXYJ_LOCUS8379</name>
</gene>
<reference evidence="1" key="1">
    <citation type="submission" date="2020-09" db="EMBL/GenBank/DDBJ databases">
        <authorList>
            <person name="Kikuchi T."/>
        </authorList>
    </citation>
    <scope>NUCLEOTIDE SEQUENCE</scope>
    <source>
        <strain evidence="1">Ka4C1</strain>
    </source>
</reference>
<dbReference type="EMBL" id="CAJFCV020000004">
    <property type="protein sequence ID" value="CAG9114114.1"/>
    <property type="molecule type" value="Genomic_DNA"/>
</dbReference>
<comment type="caution">
    <text evidence="1">The sequence shown here is derived from an EMBL/GenBank/DDBJ whole genome shotgun (WGS) entry which is preliminary data.</text>
</comment>
<keyword evidence="2" id="KW-1185">Reference proteome</keyword>
<sequence>MEKTKPILRSHCVICLSLHYIGATENDVLIAENLVRLSLVSPRFSQLVRIRIKQKTIQVLLDRRRFRLVLEDTEYDVSSFAVLQFFVSAFLSSEGTETVLFYADDPEMPESWVNSRNVGRIGRLFAEKLTNAKFQLRCPHYFPGCRARLYPLFEAISPRLSSIECRLEELYVWPESPRPSAFEEILARSICDENGPLLKVTLGVLPLLTDIRFIQPVEAIEVTIDFPEYEQPPYSSDFQPLFAIKAETINCKACLALNDFFCARYPTQERCKKLTCSANLLLVPFEGFYETIFDELKATLPNLESLEIMGKEVQSHELVLESLAVTAGLDAEFNAQTVKMIIWHVRNICELSEYKTTLYVKVGVTTSAWRTAIKTMLGLAFDNVNIKNTYEMVKIRFQHKTTTVVIDIFYATPVSYGYNDI</sequence>
<dbReference type="Proteomes" id="UP000659654">
    <property type="component" value="Unassembled WGS sequence"/>
</dbReference>
<organism evidence="1 2">
    <name type="scientific">Bursaphelenchus xylophilus</name>
    <name type="common">Pinewood nematode worm</name>
    <name type="synonym">Aphelenchoides xylophilus</name>
    <dbReference type="NCBI Taxonomy" id="6326"/>
    <lineage>
        <taxon>Eukaryota</taxon>
        <taxon>Metazoa</taxon>
        <taxon>Ecdysozoa</taxon>
        <taxon>Nematoda</taxon>
        <taxon>Chromadorea</taxon>
        <taxon>Rhabditida</taxon>
        <taxon>Tylenchina</taxon>
        <taxon>Tylenchomorpha</taxon>
        <taxon>Aphelenchoidea</taxon>
        <taxon>Aphelenchoididae</taxon>
        <taxon>Bursaphelenchus</taxon>
    </lineage>
</organism>
<accession>A0A7I8XDH1</accession>
<proteinExistence type="predicted"/>
<evidence type="ECO:0000313" key="1">
    <source>
        <dbReference type="EMBL" id="CAD5225108.1"/>
    </source>
</evidence>
<name>A0A7I8XDH1_BURXY</name>